<evidence type="ECO:0000256" key="1">
    <source>
        <dbReference type="SAM" id="SignalP"/>
    </source>
</evidence>
<comment type="caution">
    <text evidence="2">The sequence shown here is derived from an EMBL/GenBank/DDBJ whole genome shotgun (WGS) entry which is preliminary data.</text>
</comment>
<feature type="chain" id="PRO_5045510210" description="Secreted protein" evidence="1">
    <location>
        <begin position="27"/>
        <end position="65"/>
    </location>
</feature>
<keyword evidence="3" id="KW-1185">Reference proteome</keyword>
<feature type="signal peptide" evidence="1">
    <location>
        <begin position="1"/>
        <end position="26"/>
    </location>
</feature>
<sequence>MCGVLARIIVTYAYICFSSRSTMAHATTSPPLECSPTINTLVRVIHIFGAVLDARLLSMPAPLDQ</sequence>
<dbReference type="EMBL" id="BAABHD010000047">
    <property type="protein sequence ID" value="GAA4460948.1"/>
    <property type="molecule type" value="Genomic_DNA"/>
</dbReference>
<dbReference type="Proteomes" id="UP001501175">
    <property type="component" value="Unassembled WGS sequence"/>
</dbReference>
<evidence type="ECO:0008006" key="4">
    <source>
        <dbReference type="Google" id="ProtNLM"/>
    </source>
</evidence>
<evidence type="ECO:0000313" key="3">
    <source>
        <dbReference type="Proteomes" id="UP001501175"/>
    </source>
</evidence>
<protein>
    <recommendedName>
        <fullName evidence="4">Secreted protein</fullName>
    </recommendedName>
</protein>
<keyword evidence="1" id="KW-0732">Signal</keyword>
<name>A0ABP8N6Z0_9BACT</name>
<organism evidence="2 3">
    <name type="scientific">Nibrella saemangeumensis</name>
    <dbReference type="NCBI Taxonomy" id="1084526"/>
    <lineage>
        <taxon>Bacteria</taxon>
        <taxon>Pseudomonadati</taxon>
        <taxon>Bacteroidota</taxon>
        <taxon>Cytophagia</taxon>
        <taxon>Cytophagales</taxon>
        <taxon>Spirosomataceae</taxon>
        <taxon>Nibrella</taxon>
    </lineage>
</organism>
<accession>A0ABP8N6Z0</accession>
<reference evidence="3" key="1">
    <citation type="journal article" date="2019" name="Int. J. Syst. Evol. Microbiol.">
        <title>The Global Catalogue of Microorganisms (GCM) 10K type strain sequencing project: providing services to taxonomists for standard genome sequencing and annotation.</title>
        <authorList>
            <consortium name="The Broad Institute Genomics Platform"/>
            <consortium name="The Broad Institute Genome Sequencing Center for Infectious Disease"/>
            <person name="Wu L."/>
            <person name="Ma J."/>
        </authorList>
    </citation>
    <scope>NUCLEOTIDE SEQUENCE [LARGE SCALE GENOMIC DNA]</scope>
    <source>
        <strain evidence="3">JCM 17927</strain>
    </source>
</reference>
<evidence type="ECO:0000313" key="2">
    <source>
        <dbReference type="EMBL" id="GAA4460948.1"/>
    </source>
</evidence>
<gene>
    <name evidence="2" type="ORF">GCM10023189_36280</name>
</gene>
<proteinExistence type="predicted"/>